<sequence length="663" mass="75905">MMSYRPRDDGRDMELPLRKTRRPSRTVAPGLASYGRFVALGLGILLLCTYGLYYQVQYLVATQSPALHTSTLEQIKYVERSVREVVWEGREEIDADEFVTADVPVAHRDVLLVQEPHTVDPIVNYQCRGWRQTGGCSPTGPREAENDRKCHEAIKGGSSGYCEFFDPATNRTLHLLESTCTTFRGDARFSCNMAKDILMFHKHADNYRHPYLLDGPKDAMRYLNHSEYTGPMPHDDDVDASTMTRKWYDKHPTVQKVYPTNGIVMVVYEKALVSLYASVRLLRTVHNSTLPIELWYRADELSVDHPVLSNLLSSFRDIRLREIRDPRAIGFYVKPYTLFFSHFENVLFLDADNFPLRDPAYLFHLPEFTATGAIFWPDFWHPRNTIFNLHDDSMVWPMLNLSYVDMMEQESGQLLLSRSRHEKALHMLMFYAFHRMAPQPQPDTFPTEPVPTTAVEDSDFEDYEDPEVDPLHTIPNMIQGLKLAWGDKDLFRFAWLKTNATFHMIATPPGAVGLWGWIKYMRPDATPFQRFCGQSMLQYDTTGEKLFLHRNTIKLGVTEASRSPQWQYIQTLREGVSLANYTVNCWVENTYSCFGRTEGTNDHFTGELADNAVVSLEQSILAFAEAGAALVPATPAPSIASLDASDDNDKMIPGMQHGRRYQE</sequence>
<feature type="region of interest" description="Disordered" evidence="11">
    <location>
        <begin position="639"/>
        <end position="663"/>
    </location>
</feature>
<evidence type="ECO:0000256" key="4">
    <source>
        <dbReference type="ARBA" id="ARBA00022679"/>
    </source>
</evidence>
<proteinExistence type="inferred from homology"/>
<dbReference type="Pfam" id="PF11051">
    <property type="entry name" value="Mannosyl_trans3"/>
    <property type="match status" value="1"/>
</dbReference>
<comment type="similarity">
    <text evidence="3">Belongs to the MNN1/MNT family.</text>
</comment>
<dbReference type="RefSeq" id="XP_012206780.1">
    <property type="nucleotide sequence ID" value="XM_012351390.1"/>
</dbReference>
<dbReference type="VEuPathDB" id="FungiDB:SPRG_11716"/>
<dbReference type="AlphaFoldDB" id="A0A067BVH3"/>
<dbReference type="Gene3D" id="3.90.550.10">
    <property type="entry name" value="Spore Coat Polysaccharide Biosynthesis Protein SpsA, Chain A"/>
    <property type="match status" value="1"/>
</dbReference>
<dbReference type="GO" id="GO:0046354">
    <property type="term" value="P:mannan biosynthetic process"/>
    <property type="evidence" value="ECO:0007669"/>
    <property type="project" value="TreeGrafter"/>
</dbReference>
<evidence type="ECO:0000256" key="1">
    <source>
        <dbReference type="ARBA" id="ARBA00004394"/>
    </source>
</evidence>
<evidence type="ECO:0000313" key="14">
    <source>
        <dbReference type="Proteomes" id="UP000030745"/>
    </source>
</evidence>
<name>A0A067BVH3_SAPPC</name>
<evidence type="ECO:0000256" key="12">
    <source>
        <dbReference type="SAM" id="Phobius"/>
    </source>
</evidence>
<dbReference type="InterPro" id="IPR029044">
    <property type="entry name" value="Nucleotide-diphossugar_trans"/>
</dbReference>
<dbReference type="InterPro" id="IPR022751">
    <property type="entry name" value="Alpha_mannosyltransferase"/>
</dbReference>
<feature type="compositionally biased region" description="Basic and acidic residues" evidence="11">
    <location>
        <begin position="1"/>
        <end position="17"/>
    </location>
</feature>
<dbReference type="GO" id="GO:0000139">
    <property type="term" value="C:Golgi membrane"/>
    <property type="evidence" value="ECO:0007669"/>
    <property type="project" value="UniProtKB-SubCell"/>
</dbReference>
<dbReference type="PANTHER" id="PTHR31646:SF1">
    <property type="entry name" value="ALPHA-1,2-MANNOSYLTRANSFERASE MNN2"/>
    <property type="match status" value="1"/>
</dbReference>
<evidence type="ECO:0000256" key="5">
    <source>
        <dbReference type="ARBA" id="ARBA00022692"/>
    </source>
</evidence>
<evidence type="ECO:0000313" key="13">
    <source>
        <dbReference type="EMBL" id="KDO22534.1"/>
    </source>
</evidence>
<dbReference type="STRING" id="695850.A0A067BVH3"/>
<keyword evidence="5 12" id="KW-0812">Transmembrane</keyword>
<dbReference type="PANTHER" id="PTHR31646">
    <property type="entry name" value="ALPHA-1,2-MANNOSYLTRANSFERASE MNN2"/>
    <property type="match status" value="1"/>
</dbReference>
<evidence type="ECO:0000256" key="6">
    <source>
        <dbReference type="ARBA" id="ARBA00022968"/>
    </source>
</evidence>
<dbReference type="KEGG" id="spar:SPRG_11716"/>
<protein>
    <submittedName>
        <fullName evidence="13">Uncharacterized protein</fullName>
    </submittedName>
</protein>
<dbReference type="GeneID" id="24133737"/>
<organism evidence="13 14">
    <name type="scientific">Saprolegnia parasitica (strain CBS 223.65)</name>
    <dbReference type="NCBI Taxonomy" id="695850"/>
    <lineage>
        <taxon>Eukaryota</taxon>
        <taxon>Sar</taxon>
        <taxon>Stramenopiles</taxon>
        <taxon>Oomycota</taxon>
        <taxon>Saprolegniomycetes</taxon>
        <taxon>Saprolegniales</taxon>
        <taxon>Saprolegniaceae</taxon>
        <taxon>Saprolegnia</taxon>
    </lineage>
</organism>
<keyword evidence="9 12" id="KW-0472">Membrane</keyword>
<feature type="transmembrane region" description="Helical" evidence="12">
    <location>
        <begin position="31"/>
        <end position="53"/>
    </location>
</feature>
<dbReference type="EMBL" id="KK583267">
    <property type="protein sequence ID" value="KDO22534.1"/>
    <property type="molecule type" value="Genomic_DNA"/>
</dbReference>
<dbReference type="OrthoDB" id="430354at2759"/>
<evidence type="ECO:0000256" key="2">
    <source>
        <dbReference type="ARBA" id="ARBA00004606"/>
    </source>
</evidence>
<dbReference type="Proteomes" id="UP000030745">
    <property type="component" value="Unassembled WGS sequence"/>
</dbReference>
<evidence type="ECO:0000256" key="3">
    <source>
        <dbReference type="ARBA" id="ARBA00009105"/>
    </source>
</evidence>
<gene>
    <name evidence="13" type="ORF">SPRG_11716</name>
</gene>
<keyword evidence="4" id="KW-0808">Transferase</keyword>
<evidence type="ECO:0000256" key="10">
    <source>
        <dbReference type="ARBA" id="ARBA00037847"/>
    </source>
</evidence>
<dbReference type="GO" id="GO:0000026">
    <property type="term" value="F:alpha-1,2-mannosyltransferase activity"/>
    <property type="evidence" value="ECO:0007669"/>
    <property type="project" value="TreeGrafter"/>
</dbReference>
<evidence type="ECO:0000256" key="9">
    <source>
        <dbReference type="ARBA" id="ARBA00023136"/>
    </source>
</evidence>
<keyword evidence="6" id="KW-0735">Signal-anchor</keyword>
<accession>A0A067BVH3</accession>
<keyword evidence="7 12" id="KW-1133">Transmembrane helix</keyword>
<feature type="region of interest" description="Disordered" evidence="11">
    <location>
        <begin position="1"/>
        <end position="21"/>
    </location>
</feature>
<keyword evidence="14" id="KW-1185">Reference proteome</keyword>
<dbReference type="OMA" id="WVENTYS"/>
<evidence type="ECO:0000256" key="8">
    <source>
        <dbReference type="ARBA" id="ARBA00023034"/>
    </source>
</evidence>
<evidence type="ECO:0000256" key="7">
    <source>
        <dbReference type="ARBA" id="ARBA00022989"/>
    </source>
</evidence>
<reference evidence="13 14" key="1">
    <citation type="journal article" date="2013" name="PLoS Genet.">
        <title>Distinctive expansion of potential virulence genes in the genome of the oomycete fish pathogen Saprolegnia parasitica.</title>
        <authorList>
            <person name="Jiang R.H."/>
            <person name="de Bruijn I."/>
            <person name="Haas B.J."/>
            <person name="Belmonte R."/>
            <person name="Lobach L."/>
            <person name="Christie J."/>
            <person name="van den Ackerveken G."/>
            <person name="Bottin A."/>
            <person name="Bulone V."/>
            <person name="Diaz-Moreno S.M."/>
            <person name="Dumas B."/>
            <person name="Fan L."/>
            <person name="Gaulin E."/>
            <person name="Govers F."/>
            <person name="Grenville-Briggs L.J."/>
            <person name="Horner N.R."/>
            <person name="Levin J.Z."/>
            <person name="Mammella M."/>
            <person name="Meijer H.J."/>
            <person name="Morris P."/>
            <person name="Nusbaum C."/>
            <person name="Oome S."/>
            <person name="Phillips A.J."/>
            <person name="van Rooyen D."/>
            <person name="Rzeszutek E."/>
            <person name="Saraiva M."/>
            <person name="Secombes C.J."/>
            <person name="Seidl M.F."/>
            <person name="Snel B."/>
            <person name="Stassen J.H."/>
            <person name="Sykes S."/>
            <person name="Tripathy S."/>
            <person name="van den Berg H."/>
            <person name="Vega-Arreguin J.C."/>
            <person name="Wawra S."/>
            <person name="Young S.K."/>
            <person name="Zeng Q."/>
            <person name="Dieguez-Uribeondo J."/>
            <person name="Russ C."/>
            <person name="Tyler B.M."/>
            <person name="van West P."/>
        </authorList>
    </citation>
    <scope>NUCLEOTIDE SEQUENCE [LARGE SCALE GENOMIC DNA]</scope>
    <source>
        <strain evidence="13 14">CBS 223.65</strain>
    </source>
</reference>
<keyword evidence="8" id="KW-0333">Golgi apparatus</keyword>
<comment type="subcellular location">
    <subcellularLocation>
        <location evidence="10">Endomembrane system</location>
        <topology evidence="10">Single-pass membrane protein</topology>
    </subcellularLocation>
    <subcellularLocation>
        <location evidence="1">Golgi apparatus membrane</location>
    </subcellularLocation>
    <subcellularLocation>
        <location evidence="2">Membrane</location>
        <topology evidence="2">Single-pass type II membrane protein</topology>
    </subcellularLocation>
</comment>
<evidence type="ECO:0000256" key="11">
    <source>
        <dbReference type="SAM" id="MobiDB-lite"/>
    </source>
</evidence>
<dbReference type="SUPFAM" id="SSF53448">
    <property type="entry name" value="Nucleotide-diphospho-sugar transferases"/>
    <property type="match status" value="1"/>
</dbReference>